<protein>
    <submittedName>
        <fullName evidence="2">Uncharacterized protein</fullName>
    </submittedName>
</protein>
<keyword evidence="1" id="KW-1133">Transmembrane helix</keyword>
<proteinExistence type="predicted"/>
<keyword evidence="1" id="KW-0812">Transmembrane</keyword>
<feature type="transmembrane region" description="Helical" evidence="1">
    <location>
        <begin position="6"/>
        <end position="26"/>
    </location>
</feature>
<evidence type="ECO:0000313" key="3">
    <source>
        <dbReference type="Proteomes" id="UP000030762"/>
    </source>
</evidence>
<dbReference type="Proteomes" id="UP000030762">
    <property type="component" value="Unassembled WGS sequence"/>
</dbReference>
<reference evidence="2 3" key="1">
    <citation type="submission" date="2012-04" db="EMBL/GenBank/DDBJ databases">
        <title>The Genome Sequence of Saprolegnia declina VS20.</title>
        <authorList>
            <consortium name="The Broad Institute Genome Sequencing Platform"/>
            <person name="Russ C."/>
            <person name="Nusbaum C."/>
            <person name="Tyler B."/>
            <person name="van West P."/>
            <person name="Dieguez-Uribeondo J."/>
            <person name="de Bruijn I."/>
            <person name="Tripathy S."/>
            <person name="Jiang R."/>
            <person name="Young S.K."/>
            <person name="Zeng Q."/>
            <person name="Gargeya S."/>
            <person name="Fitzgerald M."/>
            <person name="Haas B."/>
            <person name="Abouelleil A."/>
            <person name="Alvarado L."/>
            <person name="Arachchi H.M."/>
            <person name="Berlin A."/>
            <person name="Chapman S.B."/>
            <person name="Goldberg J."/>
            <person name="Griggs A."/>
            <person name="Gujja S."/>
            <person name="Hansen M."/>
            <person name="Howarth C."/>
            <person name="Imamovic A."/>
            <person name="Larimer J."/>
            <person name="McCowen C."/>
            <person name="Montmayeur A."/>
            <person name="Murphy C."/>
            <person name="Neiman D."/>
            <person name="Pearson M."/>
            <person name="Priest M."/>
            <person name="Roberts A."/>
            <person name="Saif S."/>
            <person name="Shea T."/>
            <person name="Sisk P."/>
            <person name="Sykes S."/>
            <person name="Wortman J."/>
            <person name="Nusbaum C."/>
            <person name="Birren B."/>
        </authorList>
    </citation>
    <scope>NUCLEOTIDE SEQUENCE [LARGE SCALE GENOMIC DNA]</scope>
    <source>
        <strain evidence="2 3">VS20</strain>
    </source>
</reference>
<evidence type="ECO:0000313" key="2">
    <source>
        <dbReference type="EMBL" id="EQC33763.1"/>
    </source>
</evidence>
<keyword evidence="1" id="KW-0472">Membrane</keyword>
<dbReference type="AlphaFoldDB" id="T0RN35"/>
<dbReference type="EMBL" id="JH767158">
    <property type="protein sequence ID" value="EQC33763.1"/>
    <property type="molecule type" value="Genomic_DNA"/>
</dbReference>
<name>T0RN35_SAPDV</name>
<keyword evidence="3" id="KW-1185">Reference proteome</keyword>
<dbReference type="RefSeq" id="XP_008612986.1">
    <property type="nucleotide sequence ID" value="XM_008614764.1"/>
</dbReference>
<sequence>MVLQSVVSSVVSPVLVTSAVLITIALRNTHPRHVSKAKAATSKVIWHGCR</sequence>
<evidence type="ECO:0000256" key="1">
    <source>
        <dbReference type="SAM" id="Phobius"/>
    </source>
</evidence>
<dbReference type="GeneID" id="19949592"/>
<dbReference type="VEuPathDB" id="FungiDB:SDRG_08865"/>
<gene>
    <name evidence="2" type="ORF">SDRG_08865</name>
</gene>
<accession>T0RN35</accession>
<organism evidence="2 3">
    <name type="scientific">Saprolegnia diclina (strain VS20)</name>
    <dbReference type="NCBI Taxonomy" id="1156394"/>
    <lineage>
        <taxon>Eukaryota</taxon>
        <taxon>Sar</taxon>
        <taxon>Stramenopiles</taxon>
        <taxon>Oomycota</taxon>
        <taxon>Saprolegniomycetes</taxon>
        <taxon>Saprolegniales</taxon>
        <taxon>Saprolegniaceae</taxon>
        <taxon>Saprolegnia</taxon>
    </lineage>
</organism>
<dbReference type="InParanoid" id="T0RN35"/>